<dbReference type="PANTHER" id="PTHR43586:SF8">
    <property type="entry name" value="CYSTEINE DESULFURASE 1, CHLOROPLASTIC"/>
    <property type="match status" value="1"/>
</dbReference>
<dbReference type="EMBL" id="UINC01074799">
    <property type="protein sequence ID" value="SVC12353.1"/>
    <property type="molecule type" value="Genomic_DNA"/>
</dbReference>
<dbReference type="Gene3D" id="3.90.1150.10">
    <property type="entry name" value="Aspartate Aminotransferase, domain 1"/>
    <property type="match status" value="1"/>
</dbReference>
<accession>A0A382JMG1</accession>
<evidence type="ECO:0000256" key="1">
    <source>
        <dbReference type="ARBA" id="ARBA00001933"/>
    </source>
</evidence>
<reference evidence="8" key="1">
    <citation type="submission" date="2018-05" db="EMBL/GenBank/DDBJ databases">
        <authorList>
            <person name="Lanie J.A."/>
            <person name="Ng W.-L."/>
            <person name="Kazmierczak K.M."/>
            <person name="Andrzejewski T.M."/>
            <person name="Davidsen T.M."/>
            <person name="Wayne K.J."/>
            <person name="Tettelin H."/>
            <person name="Glass J.I."/>
            <person name="Rusch D."/>
            <person name="Podicherti R."/>
            <person name="Tsui H.-C.T."/>
            <person name="Winkler M.E."/>
        </authorList>
    </citation>
    <scope>NUCLEOTIDE SEQUENCE</scope>
</reference>
<evidence type="ECO:0000256" key="4">
    <source>
        <dbReference type="ARBA" id="ARBA00022679"/>
    </source>
</evidence>
<dbReference type="PANTHER" id="PTHR43586">
    <property type="entry name" value="CYSTEINE DESULFURASE"/>
    <property type="match status" value="1"/>
</dbReference>
<dbReference type="EC" id="2.8.1.7" evidence="3"/>
<protein>
    <recommendedName>
        <fullName evidence="3">cysteine desulfurase</fullName>
        <ecNumber evidence="3">2.8.1.7</ecNumber>
    </recommendedName>
</protein>
<dbReference type="GO" id="GO:0030170">
    <property type="term" value="F:pyridoxal phosphate binding"/>
    <property type="evidence" value="ECO:0007669"/>
    <property type="project" value="InterPro"/>
</dbReference>
<gene>
    <name evidence="8" type="ORF">METZ01_LOCUS265207</name>
</gene>
<dbReference type="CDD" id="cd06453">
    <property type="entry name" value="SufS_like"/>
    <property type="match status" value="1"/>
</dbReference>
<comment type="cofactor">
    <cofactor evidence="1">
        <name>pyridoxal 5'-phosphate</name>
        <dbReference type="ChEBI" id="CHEBI:597326"/>
    </cofactor>
</comment>
<evidence type="ECO:0000256" key="5">
    <source>
        <dbReference type="ARBA" id="ARBA00022898"/>
    </source>
</evidence>
<feature type="non-terminal residue" evidence="8">
    <location>
        <position position="259"/>
    </location>
</feature>
<evidence type="ECO:0000313" key="8">
    <source>
        <dbReference type="EMBL" id="SVC12353.1"/>
    </source>
</evidence>
<dbReference type="SUPFAM" id="SSF53383">
    <property type="entry name" value="PLP-dependent transferases"/>
    <property type="match status" value="1"/>
</dbReference>
<proteinExistence type="inferred from homology"/>
<keyword evidence="5" id="KW-0663">Pyridoxal phosphate</keyword>
<sequence>MAQLKNQSVEFDVEKVRKDFPILHQMINGKPLIYLDNAATSQKPKNVIAAVETYYREYNSNIHRGVHTLSENATETYESSRLKIKNFINANSTKEIVFVRGATEAINLVAQSLGRDSLNENDEIIITELEHHSNIVPWQLLSQQTGAKLKFIPINNKGELIEEEYKKLLNKKTRIVAVGHISNALGTINPIETIITMAHEYDAKVLIDGAQAAPHTLIDVKKLDCDFYVFSGHKVFGPTGVGVLYGKEALLEEMPPYQG</sequence>
<feature type="domain" description="Aminotransferase class V" evidence="7">
    <location>
        <begin position="33"/>
        <end position="258"/>
    </location>
</feature>
<dbReference type="InterPro" id="IPR015421">
    <property type="entry name" value="PyrdxlP-dep_Trfase_major"/>
</dbReference>
<evidence type="ECO:0000256" key="2">
    <source>
        <dbReference type="ARBA" id="ARBA00010447"/>
    </source>
</evidence>
<dbReference type="AlphaFoldDB" id="A0A382JMG1"/>
<dbReference type="GO" id="GO:0031071">
    <property type="term" value="F:cysteine desulfurase activity"/>
    <property type="evidence" value="ECO:0007669"/>
    <property type="project" value="UniProtKB-EC"/>
</dbReference>
<dbReference type="InterPro" id="IPR000192">
    <property type="entry name" value="Aminotrans_V_dom"/>
</dbReference>
<dbReference type="InterPro" id="IPR015424">
    <property type="entry name" value="PyrdxlP-dep_Trfase"/>
</dbReference>
<evidence type="ECO:0000256" key="6">
    <source>
        <dbReference type="ARBA" id="ARBA00050776"/>
    </source>
</evidence>
<organism evidence="8">
    <name type="scientific">marine metagenome</name>
    <dbReference type="NCBI Taxonomy" id="408172"/>
    <lineage>
        <taxon>unclassified sequences</taxon>
        <taxon>metagenomes</taxon>
        <taxon>ecological metagenomes</taxon>
    </lineage>
</organism>
<dbReference type="GO" id="GO:0006534">
    <property type="term" value="P:cysteine metabolic process"/>
    <property type="evidence" value="ECO:0007669"/>
    <property type="project" value="InterPro"/>
</dbReference>
<comment type="catalytic activity">
    <reaction evidence="6">
        <text>(sulfur carrier)-H + L-cysteine = (sulfur carrier)-SH + L-alanine</text>
        <dbReference type="Rhea" id="RHEA:43892"/>
        <dbReference type="Rhea" id="RHEA-COMP:14737"/>
        <dbReference type="Rhea" id="RHEA-COMP:14739"/>
        <dbReference type="ChEBI" id="CHEBI:29917"/>
        <dbReference type="ChEBI" id="CHEBI:35235"/>
        <dbReference type="ChEBI" id="CHEBI:57972"/>
        <dbReference type="ChEBI" id="CHEBI:64428"/>
        <dbReference type="EC" id="2.8.1.7"/>
    </reaction>
</comment>
<dbReference type="Gene3D" id="3.40.640.10">
    <property type="entry name" value="Type I PLP-dependent aspartate aminotransferase-like (Major domain)"/>
    <property type="match status" value="1"/>
</dbReference>
<name>A0A382JMG1_9ZZZZ</name>
<evidence type="ECO:0000256" key="3">
    <source>
        <dbReference type="ARBA" id="ARBA00012239"/>
    </source>
</evidence>
<dbReference type="PROSITE" id="PS00595">
    <property type="entry name" value="AA_TRANSFER_CLASS_5"/>
    <property type="match status" value="1"/>
</dbReference>
<dbReference type="InterPro" id="IPR010970">
    <property type="entry name" value="Cys_dSase_SufS"/>
</dbReference>
<dbReference type="Pfam" id="PF00266">
    <property type="entry name" value="Aminotran_5"/>
    <property type="match status" value="1"/>
</dbReference>
<keyword evidence="4" id="KW-0808">Transferase</keyword>
<comment type="similarity">
    <text evidence="2">Belongs to the class-V pyridoxal-phosphate-dependent aminotransferase family. Csd subfamily.</text>
</comment>
<dbReference type="InterPro" id="IPR015422">
    <property type="entry name" value="PyrdxlP-dep_Trfase_small"/>
</dbReference>
<dbReference type="InterPro" id="IPR020578">
    <property type="entry name" value="Aminotrans_V_PyrdxlP_BS"/>
</dbReference>
<evidence type="ECO:0000259" key="7">
    <source>
        <dbReference type="Pfam" id="PF00266"/>
    </source>
</evidence>